<dbReference type="Proteomes" id="UP000613030">
    <property type="component" value="Unassembled WGS sequence"/>
</dbReference>
<keyword evidence="2 4" id="KW-0479">Metal-binding</keyword>
<evidence type="ECO:0000313" key="7">
    <source>
        <dbReference type="EMBL" id="MBL0743433.1"/>
    </source>
</evidence>
<evidence type="ECO:0000256" key="1">
    <source>
        <dbReference type="ARBA" id="ARBA00022617"/>
    </source>
</evidence>
<dbReference type="Pfam" id="PF00034">
    <property type="entry name" value="Cytochrom_C"/>
    <property type="match status" value="1"/>
</dbReference>
<dbReference type="PROSITE" id="PS51257">
    <property type="entry name" value="PROKAR_LIPOPROTEIN"/>
    <property type="match status" value="1"/>
</dbReference>
<comment type="caution">
    <text evidence="7">The sequence shown here is derived from an EMBL/GenBank/DDBJ whole genome shotgun (WGS) entry which is preliminary data.</text>
</comment>
<dbReference type="Gene3D" id="1.10.760.10">
    <property type="entry name" value="Cytochrome c-like domain"/>
    <property type="match status" value="1"/>
</dbReference>
<dbReference type="EMBL" id="JAERRB010000007">
    <property type="protein sequence ID" value="MBL0743433.1"/>
    <property type="molecule type" value="Genomic_DNA"/>
</dbReference>
<keyword evidence="1 4" id="KW-0349">Heme</keyword>
<evidence type="ECO:0000256" key="2">
    <source>
        <dbReference type="ARBA" id="ARBA00022723"/>
    </source>
</evidence>
<organism evidence="7 8">
    <name type="scientific">Chryseolinea lacunae</name>
    <dbReference type="NCBI Taxonomy" id="2801331"/>
    <lineage>
        <taxon>Bacteria</taxon>
        <taxon>Pseudomonadati</taxon>
        <taxon>Bacteroidota</taxon>
        <taxon>Cytophagia</taxon>
        <taxon>Cytophagales</taxon>
        <taxon>Fulvivirgaceae</taxon>
        <taxon>Chryseolinea</taxon>
    </lineage>
</organism>
<dbReference type="RefSeq" id="WP_202012780.1">
    <property type="nucleotide sequence ID" value="NZ_JAERRB010000007.1"/>
</dbReference>
<evidence type="ECO:0000256" key="3">
    <source>
        <dbReference type="ARBA" id="ARBA00023004"/>
    </source>
</evidence>
<protein>
    <submittedName>
        <fullName evidence="7">PQQ-dependent sugar dehydrogenase</fullName>
    </submittedName>
</protein>
<keyword evidence="3 4" id="KW-0408">Iron</keyword>
<gene>
    <name evidence="7" type="ORF">JI741_19530</name>
</gene>
<dbReference type="InterPro" id="IPR036909">
    <property type="entry name" value="Cyt_c-like_dom_sf"/>
</dbReference>
<name>A0ABS1KVD3_9BACT</name>
<evidence type="ECO:0000259" key="6">
    <source>
        <dbReference type="PROSITE" id="PS51007"/>
    </source>
</evidence>
<feature type="domain" description="Cytochrome c" evidence="6">
    <location>
        <begin position="42"/>
        <end position="134"/>
    </location>
</feature>
<dbReference type="InterPro" id="IPR011041">
    <property type="entry name" value="Quinoprot_gluc/sorb_DH_b-prop"/>
</dbReference>
<dbReference type="InterPro" id="IPR009056">
    <property type="entry name" value="Cyt_c-like_dom"/>
</dbReference>
<dbReference type="Gene3D" id="2.120.10.30">
    <property type="entry name" value="TolB, C-terminal domain"/>
    <property type="match status" value="1"/>
</dbReference>
<reference evidence="7 8" key="1">
    <citation type="submission" date="2021-01" db="EMBL/GenBank/DDBJ databases">
        <title>Chryseolinea sp. Jin1 Genome sequencing and assembly.</title>
        <authorList>
            <person name="Kim I."/>
        </authorList>
    </citation>
    <scope>NUCLEOTIDE SEQUENCE [LARGE SCALE GENOMIC DNA]</scope>
    <source>
        <strain evidence="7 8">Jin1</strain>
    </source>
</reference>
<dbReference type="SUPFAM" id="SSF46626">
    <property type="entry name" value="Cytochrome c"/>
    <property type="match status" value="1"/>
</dbReference>
<keyword evidence="5" id="KW-0732">Signal</keyword>
<proteinExistence type="predicted"/>
<dbReference type="InterPro" id="IPR011042">
    <property type="entry name" value="6-blade_b-propeller_TolB-like"/>
</dbReference>
<sequence>MTRFFLSSKRTRTISSLLLFALTAFTSCTKNKDDAPYLSSAEAIHQGEALFEKHCSACHNFRLDGIGPNLAGVTHDTLSKAWIAGFINNSQSYMDRKEFRALDMKENFKVTMPSFAHLKADEVDNLLAYINTKHKRLPVNHYDTLTAIKDPFPDSIPMADLRVDLELITQMPASTRKGVTFEGLQTRITKFQSAPRGGFYVVDLRGTLYLVENGKTQPYLDMTKEKPAFVSEPGMATGFGSFAFHPEFNANGLLYTAHTEPPRSKPADFTFADSIPSTVQWVVTEWKTTTPDKVPFSGTSREIFRAEMVTGMHGMQELTFNPNAKPKDEDYGLLYIGIGDAGCVEHGFPFLVGNERCYLGSIFRIDPLGTNSKNGHYGIPASNPFVKEDGAVKEIFAYGFRNPHRLTWLRSGEMLAGNIGQHHVEAVYRVQKGKNHGWPIREGSFAIDTEGDINRAYPLPANDSINGLVYPVVQYDHDEGFAMVGGFEYTGKAIPAFAGKYILGDIAKGKLFITDVAQLRNAKLADLHRLHVRLNGKETTLLSRSGLSRVDMRLGRDAQGELYVLTKYDGKIYKIVKAEKVK</sequence>
<evidence type="ECO:0000313" key="8">
    <source>
        <dbReference type="Proteomes" id="UP000613030"/>
    </source>
</evidence>
<feature type="chain" id="PRO_5045166124" evidence="5">
    <location>
        <begin position="27"/>
        <end position="582"/>
    </location>
</feature>
<accession>A0ABS1KVD3</accession>
<dbReference type="SUPFAM" id="SSF50952">
    <property type="entry name" value="Soluble quinoprotein glucose dehydrogenase"/>
    <property type="match status" value="1"/>
</dbReference>
<evidence type="ECO:0000256" key="4">
    <source>
        <dbReference type="PROSITE-ProRule" id="PRU00433"/>
    </source>
</evidence>
<dbReference type="Pfam" id="PF07995">
    <property type="entry name" value="GSDH"/>
    <property type="match status" value="1"/>
</dbReference>
<dbReference type="InterPro" id="IPR012938">
    <property type="entry name" value="Glc/Sorbosone_DH"/>
</dbReference>
<dbReference type="PROSITE" id="PS51007">
    <property type="entry name" value="CYTC"/>
    <property type="match status" value="1"/>
</dbReference>
<evidence type="ECO:0000256" key="5">
    <source>
        <dbReference type="SAM" id="SignalP"/>
    </source>
</evidence>
<dbReference type="PANTHER" id="PTHR19328:SF75">
    <property type="entry name" value="ALDOSE SUGAR DEHYDROGENASE YLII"/>
    <property type="match status" value="1"/>
</dbReference>
<keyword evidence="8" id="KW-1185">Reference proteome</keyword>
<feature type="signal peptide" evidence="5">
    <location>
        <begin position="1"/>
        <end position="26"/>
    </location>
</feature>
<dbReference type="PANTHER" id="PTHR19328">
    <property type="entry name" value="HEDGEHOG-INTERACTING PROTEIN"/>
    <property type="match status" value="1"/>
</dbReference>